<evidence type="ECO:0000313" key="3">
    <source>
        <dbReference type="Proteomes" id="UP000251002"/>
    </source>
</evidence>
<dbReference type="Proteomes" id="UP000251002">
    <property type="component" value="Unassembled WGS sequence"/>
</dbReference>
<keyword evidence="1" id="KW-0472">Membrane</keyword>
<keyword evidence="1" id="KW-1133">Transmembrane helix</keyword>
<organism evidence="2 3">
    <name type="scientific">Planococcus halotolerans</name>
    <dbReference type="NCBI Taxonomy" id="2233542"/>
    <lineage>
        <taxon>Bacteria</taxon>
        <taxon>Bacillati</taxon>
        <taxon>Bacillota</taxon>
        <taxon>Bacilli</taxon>
        <taxon>Bacillales</taxon>
        <taxon>Caryophanaceae</taxon>
        <taxon>Planococcus</taxon>
    </lineage>
</organism>
<comment type="caution">
    <text evidence="2">The sequence shown here is derived from an EMBL/GenBank/DDBJ whole genome shotgun (WGS) entry which is preliminary data.</text>
</comment>
<evidence type="ECO:0000313" key="2">
    <source>
        <dbReference type="EMBL" id="RAZ81306.1"/>
    </source>
</evidence>
<feature type="transmembrane region" description="Helical" evidence="1">
    <location>
        <begin position="69"/>
        <end position="95"/>
    </location>
</feature>
<gene>
    <name evidence="2" type="ORF">DP120_03210</name>
</gene>
<name>A0A365L798_9BACL</name>
<dbReference type="RefSeq" id="WP_112221748.1">
    <property type="nucleotide sequence ID" value="NZ_CP047673.1"/>
</dbReference>
<evidence type="ECO:0000256" key="1">
    <source>
        <dbReference type="SAM" id="Phobius"/>
    </source>
</evidence>
<keyword evidence="1" id="KW-0812">Transmembrane</keyword>
<sequence>MEQILGLLLTVFFGFIALYCFDFTFKKYEDDDEEFPDTTSWDIGLFSLIAISLEHLIRWLKSKLPLSIYIFIVKALSLSMGLLLTLLACLSWLVLVSETI</sequence>
<dbReference type="AlphaFoldDB" id="A0A365L798"/>
<accession>A0A365L798</accession>
<proteinExistence type="predicted"/>
<dbReference type="EMBL" id="QLZR01000001">
    <property type="protein sequence ID" value="RAZ81306.1"/>
    <property type="molecule type" value="Genomic_DNA"/>
</dbReference>
<feature type="transmembrane region" description="Helical" evidence="1">
    <location>
        <begin position="39"/>
        <end position="57"/>
    </location>
</feature>
<keyword evidence="3" id="KW-1185">Reference proteome</keyword>
<protein>
    <submittedName>
        <fullName evidence="2">Uncharacterized protein</fullName>
    </submittedName>
</protein>
<reference evidence="2 3" key="1">
    <citation type="submission" date="2018-06" db="EMBL/GenBank/DDBJ databases">
        <title>The draft genome sequences of strains SCU63 and S1.</title>
        <authorList>
            <person name="Gan L."/>
        </authorList>
    </citation>
    <scope>NUCLEOTIDE SEQUENCE [LARGE SCALE GENOMIC DNA]</scope>
    <source>
        <strain evidence="2 3">SCU63</strain>
    </source>
</reference>